<feature type="compositionally biased region" description="Polar residues" evidence="1">
    <location>
        <begin position="1016"/>
        <end position="1045"/>
    </location>
</feature>
<proteinExistence type="predicted"/>
<name>A0AA43QVI2_9LECA</name>
<feature type="compositionally biased region" description="Basic and acidic residues" evidence="1">
    <location>
        <begin position="501"/>
        <end position="517"/>
    </location>
</feature>
<feature type="region of interest" description="Disordered" evidence="1">
    <location>
        <begin position="149"/>
        <end position="215"/>
    </location>
</feature>
<evidence type="ECO:0000313" key="3">
    <source>
        <dbReference type="EMBL" id="MDI1493315.1"/>
    </source>
</evidence>
<evidence type="ECO:0000259" key="2">
    <source>
        <dbReference type="Pfam" id="PF10407"/>
    </source>
</evidence>
<feature type="compositionally biased region" description="Low complexity" evidence="1">
    <location>
        <begin position="184"/>
        <end position="194"/>
    </location>
</feature>
<protein>
    <recommendedName>
        <fullName evidence="2">Nucleolar protein Dnt1-like N-terminal domain-containing protein</fullName>
    </recommendedName>
</protein>
<feature type="compositionally biased region" description="Low complexity" evidence="1">
    <location>
        <begin position="1046"/>
        <end position="1057"/>
    </location>
</feature>
<evidence type="ECO:0000256" key="1">
    <source>
        <dbReference type="SAM" id="MobiDB-lite"/>
    </source>
</evidence>
<dbReference type="EMBL" id="JAPUFD010000025">
    <property type="protein sequence ID" value="MDI1493315.1"/>
    <property type="molecule type" value="Genomic_DNA"/>
</dbReference>
<feature type="region of interest" description="Disordered" evidence="1">
    <location>
        <begin position="736"/>
        <end position="870"/>
    </location>
</feature>
<feature type="compositionally biased region" description="Low complexity" evidence="1">
    <location>
        <begin position="1077"/>
        <end position="1089"/>
    </location>
</feature>
<feature type="compositionally biased region" description="Low complexity" evidence="1">
    <location>
        <begin position="518"/>
        <end position="529"/>
    </location>
</feature>
<feature type="compositionally biased region" description="Basic and acidic residues" evidence="1">
    <location>
        <begin position="553"/>
        <end position="565"/>
    </location>
</feature>
<dbReference type="InterPro" id="IPR018844">
    <property type="entry name" value="Dnt1-like_N"/>
</dbReference>
<feature type="compositionally biased region" description="Low complexity" evidence="1">
    <location>
        <begin position="570"/>
        <end position="579"/>
    </location>
</feature>
<feature type="compositionally biased region" description="Polar residues" evidence="1">
    <location>
        <begin position="1141"/>
        <end position="1150"/>
    </location>
</feature>
<feature type="compositionally biased region" description="Basic and acidic residues" evidence="1">
    <location>
        <begin position="762"/>
        <end position="773"/>
    </location>
</feature>
<keyword evidence="4" id="KW-1185">Reference proteome</keyword>
<feature type="compositionally biased region" description="Polar residues" evidence="1">
    <location>
        <begin position="151"/>
        <end position="160"/>
    </location>
</feature>
<dbReference type="Pfam" id="PF10407">
    <property type="entry name" value="Cytokin_check_N"/>
    <property type="match status" value="1"/>
</dbReference>
<feature type="region of interest" description="Disordered" evidence="1">
    <location>
        <begin position="902"/>
        <end position="1000"/>
    </location>
</feature>
<feature type="compositionally biased region" description="Basic and acidic residues" evidence="1">
    <location>
        <begin position="405"/>
        <end position="414"/>
    </location>
</feature>
<reference evidence="3" key="1">
    <citation type="journal article" date="2023" name="Genome Biol. Evol.">
        <title>First Whole Genome Sequence and Flow Cytometry Genome Size Data for the Lichen-Forming Fungus Ramalina farinacea (Ascomycota).</title>
        <authorList>
            <person name="Llewellyn T."/>
            <person name="Mian S."/>
            <person name="Hill R."/>
            <person name="Leitch I.J."/>
            <person name="Gaya E."/>
        </authorList>
    </citation>
    <scope>NUCLEOTIDE SEQUENCE</scope>
    <source>
        <strain evidence="3">LIQ254RAFAR</strain>
    </source>
</reference>
<sequence>MKRIRLQIQVLPWDTVSVANQQARQDEVWTQPEDAENTLQKLVENITQRYGRIYVGRGTLKVKELQDSWGGTLDLTDTVGDVFDDRSSSGDILTSICKVIRYPPSPAELHNPNRFTSLLPESAARPQKRPPPPQFRDAPRLLPSIEESIDQGRQSALTQPNKRRKVTREASSREVNTRAVPSCQEQLQGSQSQRQRSERQVLDSQTSPARSKNLMGITRQLLNMTSDGTSYGTPNSLTSREPALGTQSTIHVVPDSPNNGRALADRRDRQRTKSESPELRVSVHDVAPSQEEVTQAQTSPKVACNRRSHEHSHHAAQPVVSTEPRASAEPVVGAQKSPSVSSPRPEDSARQTSPPPSDLPGAKARPGKSPTMLSDTPAFEASARNSPDASRIPSVTGSIANPETTNDRRTKADVFDPIESDSEGFQARQQMFSARRLTLSKTPDKHSAIIGKHLRTSASKTQFKGPKSNGFLLTTSKNGTDDRATVGQRSRTAMNEPEQAETTRESSPRSTNDRKIVPEALPPNLQAQPAPMPIEAEVGADILSQLATSEVSSPEKEDPRTDQSKPTRLSSSKSPNSSNDINARSTDATDHAYKADGPPQTFPGDDDAGSGASKHSDIRGNTSAEAERQSPDQSSDSAARLLMRPPVIPNAYVEIWKNSDPVKTNSHPEKIASQKLSQELRRSISTSKDSTAQTPKTTSVNVPRESVAQERRLAEQAEKMMVAADGARQLQLEQAKLKQGANTAKTNGWTAVNGVQQKPMTKKQEADQKRREAQSAAAKKFRERNQYVTSSPYEAGKTALANGQGIPSSQPSSSQKIGSEGLSSSASNVDSMSSSKRRTLTPSHPPPTSSDVQQFSSPISSRSVASNGLPLKSALKQPASNLRRSISQVAFNEISSQLGVEKPVLNGASSGPSVPPPTSTPPASTLTKAKPAKNPPQPVVKAQGKATTRSTAKPATRKIQSQLKITRDKKQKGRLSGPPVTQEIFQQDESSMSSSSDGVSSFISDEVVDVGISKAGPSSKQKPSSTRTLQTQTNSLNPTNTSSIKSSSPLPEAFSSSIDPALQALKPSASQSSGITSNHNSQSNQGSSQHAEEPTSGQLGTSDHSSGSESGLEDEPVPTGTKPRHENSLGKAILHHKKLDSNSSQKASKSTKVRADGMLANGMRPANYKYPSLSQLKREAQGKPHRPRVIQPKASNPVPGITPVDSESGSEEDDSERDSDSENKHVVMHKKKSGILAGARGLLKRSLEKKDSNTPLVLKRGRLVLARKHRPFLEVANSENLLA</sequence>
<feature type="compositionally biased region" description="Acidic residues" evidence="1">
    <location>
        <begin position="1208"/>
        <end position="1217"/>
    </location>
</feature>
<organism evidence="3 4">
    <name type="scientific">Ramalina farinacea</name>
    <dbReference type="NCBI Taxonomy" id="258253"/>
    <lineage>
        <taxon>Eukaryota</taxon>
        <taxon>Fungi</taxon>
        <taxon>Dikarya</taxon>
        <taxon>Ascomycota</taxon>
        <taxon>Pezizomycotina</taxon>
        <taxon>Lecanoromycetes</taxon>
        <taxon>OSLEUM clade</taxon>
        <taxon>Lecanoromycetidae</taxon>
        <taxon>Lecanorales</taxon>
        <taxon>Lecanorineae</taxon>
        <taxon>Ramalinaceae</taxon>
        <taxon>Ramalina</taxon>
    </lineage>
</organism>
<feature type="compositionally biased region" description="Polar residues" evidence="1">
    <location>
        <begin position="683"/>
        <end position="701"/>
    </location>
</feature>
<feature type="compositionally biased region" description="Basic residues" evidence="1">
    <location>
        <begin position="304"/>
        <end position="314"/>
    </location>
</feature>
<feature type="region of interest" description="Disordered" evidence="1">
    <location>
        <begin position="1013"/>
        <end position="1232"/>
    </location>
</feature>
<feature type="compositionally biased region" description="Basic and acidic residues" evidence="1">
    <location>
        <begin position="666"/>
        <end position="682"/>
    </location>
</feature>
<feature type="compositionally biased region" description="Polar residues" evidence="1">
    <location>
        <begin position="1095"/>
        <end position="1109"/>
    </location>
</feature>
<accession>A0AA43QVI2</accession>
<dbReference type="Proteomes" id="UP001161017">
    <property type="component" value="Unassembled WGS sequence"/>
</dbReference>
<feature type="compositionally biased region" description="Basic and acidic residues" evidence="1">
    <location>
        <begin position="263"/>
        <end position="283"/>
    </location>
</feature>
<feature type="compositionally biased region" description="Polar residues" evidence="1">
    <location>
        <begin position="740"/>
        <end position="759"/>
    </location>
</feature>
<feature type="domain" description="Nucleolar protein Dnt1-like N-terminal" evidence="2">
    <location>
        <begin position="34"/>
        <end position="86"/>
    </location>
</feature>
<feature type="compositionally biased region" description="Low complexity" evidence="1">
    <location>
        <begin position="803"/>
        <end position="834"/>
    </location>
</feature>
<evidence type="ECO:0000313" key="4">
    <source>
        <dbReference type="Proteomes" id="UP001161017"/>
    </source>
</evidence>
<feature type="compositionally biased region" description="Basic and acidic residues" evidence="1">
    <location>
        <begin position="167"/>
        <end position="176"/>
    </location>
</feature>
<feature type="compositionally biased region" description="Polar residues" evidence="1">
    <location>
        <begin position="945"/>
        <end position="964"/>
    </location>
</feature>
<gene>
    <name evidence="3" type="ORF">OHK93_005103</name>
</gene>
<feature type="compositionally biased region" description="Polar residues" evidence="1">
    <location>
        <begin position="291"/>
        <end position="300"/>
    </location>
</feature>
<feature type="region of interest" description="Disordered" evidence="1">
    <location>
        <begin position="247"/>
        <end position="643"/>
    </location>
</feature>
<feature type="region of interest" description="Disordered" evidence="1">
    <location>
        <begin position="659"/>
        <end position="708"/>
    </location>
</feature>
<feature type="compositionally biased region" description="Polar residues" evidence="1">
    <location>
        <begin position="851"/>
        <end position="866"/>
    </location>
</feature>
<comment type="caution">
    <text evidence="3">The sequence shown here is derived from an EMBL/GenBank/DDBJ whole genome shotgun (WGS) entry which is preliminary data.</text>
</comment>
<feature type="compositionally biased region" description="Low complexity" evidence="1">
    <location>
        <begin position="990"/>
        <end position="1000"/>
    </location>
</feature>
<feature type="compositionally biased region" description="Polar residues" evidence="1">
    <location>
        <begin position="383"/>
        <end position="404"/>
    </location>
</feature>
<feature type="region of interest" description="Disordered" evidence="1">
    <location>
        <begin position="121"/>
        <end position="140"/>
    </location>
</feature>